<sequence>MEPMESSGDEHGDHETGFEDLLKNQAFLSASMRRQLLRTMVKNLPPKVQRRIKALKNLQLDYLKLEAKFYEEVYQIERKYIELYQPIIDKRKEIIAGNVEPTDQEADYNSPGEEEDEEMNEKLKQMSLDLKKGLPKLPDDVQGVPDFWLQVFKSTEVLSDMIQPHDEPILKHLKDIKIVHDQNEMAYTLEFHFGANEYFKDEILIKKYFLRSELDKEEPFNFEGPEIYKCTGCIINWLPGKNVTVKTIKKKQKHKARGAVRTITKQVPNDSFFNFFSPPLSSDDAKMDEDSQAILATDFEIGHFLRARIIPKAVLYYTGDVVDDDESDEEEEEEASEEETDQSDEEDERPAKPAHKKGGGGHAATGPDGQPAECKQS</sequence>
<accession>A0A336LVH8</accession>
<comment type="similarity">
    <text evidence="2 4">Belongs to the nucleosome assembly protein (NAP) family.</text>
</comment>
<dbReference type="InterPro" id="IPR037231">
    <property type="entry name" value="NAP-like_sf"/>
</dbReference>
<dbReference type="Pfam" id="PF00956">
    <property type="entry name" value="NAP"/>
    <property type="match status" value="1"/>
</dbReference>
<dbReference type="VEuPathDB" id="VectorBase:CSON005884"/>
<evidence type="ECO:0000256" key="4">
    <source>
        <dbReference type="RuleBase" id="RU003876"/>
    </source>
</evidence>
<dbReference type="GO" id="GO:0005634">
    <property type="term" value="C:nucleus"/>
    <property type="evidence" value="ECO:0007669"/>
    <property type="project" value="UniProtKB-SubCell"/>
</dbReference>
<evidence type="ECO:0000256" key="3">
    <source>
        <dbReference type="ARBA" id="ARBA00023242"/>
    </source>
</evidence>
<dbReference type="FunFam" id="3.30.1120.90:FF:000001">
    <property type="entry name" value="Nucleosome assembly protein 1-like 1"/>
    <property type="match status" value="1"/>
</dbReference>
<gene>
    <name evidence="6" type="primary">CSON005884</name>
    <name evidence="7" type="synonym">CSON001264</name>
</gene>
<evidence type="ECO:0000256" key="1">
    <source>
        <dbReference type="ARBA" id="ARBA00004123"/>
    </source>
</evidence>
<protein>
    <submittedName>
        <fullName evidence="7">CSON001264 protein</fullName>
    </submittedName>
    <submittedName>
        <fullName evidence="6">CSON005884 protein</fullName>
    </submittedName>
</protein>
<dbReference type="PANTHER" id="PTHR11875">
    <property type="entry name" value="TESTIS-SPECIFIC Y-ENCODED PROTEIN"/>
    <property type="match status" value="1"/>
</dbReference>
<dbReference type="VEuPathDB" id="VectorBase:CSON001264"/>
<comment type="subcellular location">
    <subcellularLocation>
        <location evidence="1">Nucleus</location>
    </subcellularLocation>
</comment>
<dbReference type="Gene3D" id="3.30.1120.90">
    <property type="entry name" value="Nucleosome assembly protein"/>
    <property type="match status" value="1"/>
</dbReference>
<proteinExistence type="inferred from homology"/>
<dbReference type="FunFam" id="1.20.5.1500:FF:000001">
    <property type="entry name" value="Nucleosome assembly protein 1-like 1"/>
    <property type="match status" value="1"/>
</dbReference>
<feature type="region of interest" description="Disordered" evidence="5">
    <location>
        <begin position="323"/>
        <end position="377"/>
    </location>
</feature>
<dbReference type="Gene3D" id="1.20.5.1500">
    <property type="match status" value="1"/>
</dbReference>
<feature type="compositionally biased region" description="Acidic residues" evidence="5">
    <location>
        <begin position="323"/>
        <end position="348"/>
    </location>
</feature>
<dbReference type="EMBL" id="UFQT01001192">
    <property type="protein sequence ID" value="SSX29406.1"/>
    <property type="molecule type" value="Genomic_DNA"/>
</dbReference>
<dbReference type="AlphaFoldDB" id="A0A336LVH8"/>
<dbReference type="GO" id="GO:0006334">
    <property type="term" value="P:nucleosome assembly"/>
    <property type="evidence" value="ECO:0007669"/>
    <property type="project" value="InterPro"/>
</dbReference>
<dbReference type="SUPFAM" id="SSF143113">
    <property type="entry name" value="NAP-like"/>
    <property type="match status" value="1"/>
</dbReference>
<dbReference type="EMBL" id="UFQT01000226">
    <property type="protein sequence ID" value="SSX22046.1"/>
    <property type="molecule type" value="Genomic_DNA"/>
</dbReference>
<evidence type="ECO:0000256" key="2">
    <source>
        <dbReference type="ARBA" id="ARBA00009947"/>
    </source>
</evidence>
<reference evidence="6" key="1">
    <citation type="submission" date="2018-07" db="EMBL/GenBank/DDBJ databases">
        <authorList>
            <person name="Quirk P.G."/>
            <person name="Krulwich T.A."/>
        </authorList>
    </citation>
    <scope>NUCLEOTIDE SEQUENCE</scope>
</reference>
<organism evidence="6">
    <name type="scientific">Culicoides sonorensis</name>
    <name type="common">Biting midge</name>
    <dbReference type="NCBI Taxonomy" id="179676"/>
    <lineage>
        <taxon>Eukaryota</taxon>
        <taxon>Metazoa</taxon>
        <taxon>Ecdysozoa</taxon>
        <taxon>Arthropoda</taxon>
        <taxon>Hexapoda</taxon>
        <taxon>Insecta</taxon>
        <taxon>Pterygota</taxon>
        <taxon>Neoptera</taxon>
        <taxon>Endopterygota</taxon>
        <taxon>Diptera</taxon>
        <taxon>Nematocera</taxon>
        <taxon>Chironomoidea</taxon>
        <taxon>Ceratopogonidae</taxon>
        <taxon>Ceratopogoninae</taxon>
        <taxon>Culicoides</taxon>
        <taxon>Monoculicoides</taxon>
    </lineage>
</organism>
<evidence type="ECO:0000313" key="6">
    <source>
        <dbReference type="EMBL" id="SSX22046.1"/>
    </source>
</evidence>
<keyword evidence="3" id="KW-0539">Nucleus</keyword>
<dbReference type="OMA" id="ICCVECE"/>
<evidence type="ECO:0000313" key="7">
    <source>
        <dbReference type="EMBL" id="SSX29406.1"/>
    </source>
</evidence>
<evidence type="ECO:0000256" key="5">
    <source>
        <dbReference type="SAM" id="MobiDB-lite"/>
    </source>
</evidence>
<name>A0A336LVH8_CULSO</name>
<dbReference type="InterPro" id="IPR002164">
    <property type="entry name" value="NAP_family"/>
</dbReference>